<dbReference type="PROSITE" id="PS50950">
    <property type="entry name" value="ZF_THAP"/>
    <property type="match status" value="1"/>
</dbReference>
<sequence>MMRKPGGVVCAAKNCVNKTYNSEMRFFNFPKDEGRAWTWLMACGRADLLPKIKNLGSYRLCSLHFENKMFTNIVYKNRLLPTATPTKFPSMEIAMEVEEGSQIKILQNILLEETTSTSTITMDASTFPTPPTVHLPLVSPGSTQTETTLSNRSPRKNKLRKSIKKLRNENDRLKKENEKLQLHLKKLSDEDNLNVTLEQYQSLTYKFCPKDLADFINTQILLIQKHSKGRRYSLEFKNKCLELYFAGVCKANGAKCDIR</sequence>
<dbReference type="GO" id="GO:0008270">
    <property type="term" value="F:zinc ion binding"/>
    <property type="evidence" value="ECO:0007669"/>
    <property type="project" value="UniProtKB-KW"/>
</dbReference>
<dbReference type="InterPro" id="IPR026516">
    <property type="entry name" value="THAP1/10"/>
</dbReference>
<evidence type="ECO:0000313" key="8">
    <source>
        <dbReference type="EMBL" id="KAK5650638.1"/>
    </source>
</evidence>
<evidence type="ECO:0000259" key="7">
    <source>
        <dbReference type="PROSITE" id="PS50950"/>
    </source>
</evidence>
<evidence type="ECO:0000256" key="5">
    <source>
        <dbReference type="PROSITE-ProRule" id="PRU00309"/>
    </source>
</evidence>
<evidence type="ECO:0000256" key="4">
    <source>
        <dbReference type="ARBA" id="ARBA00023125"/>
    </source>
</evidence>
<dbReference type="SUPFAM" id="SSF57716">
    <property type="entry name" value="Glucocorticoid receptor-like (DNA-binding domain)"/>
    <property type="match status" value="1"/>
</dbReference>
<dbReference type="SUPFAM" id="SSF75704">
    <property type="entry name" value="Mitotic arrest deficient-like 1, Mad1"/>
    <property type="match status" value="1"/>
</dbReference>
<organism evidence="8 9">
    <name type="scientific">Pyrocoelia pectoralis</name>
    <dbReference type="NCBI Taxonomy" id="417401"/>
    <lineage>
        <taxon>Eukaryota</taxon>
        <taxon>Metazoa</taxon>
        <taxon>Ecdysozoa</taxon>
        <taxon>Arthropoda</taxon>
        <taxon>Hexapoda</taxon>
        <taxon>Insecta</taxon>
        <taxon>Pterygota</taxon>
        <taxon>Neoptera</taxon>
        <taxon>Endopterygota</taxon>
        <taxon>Coleoptera</taxon>
        <taxon>Polyphaga</taxon>
        <taxon>Elateriformia</taxon>
        <taxon>Elateroidea</taxon>
        <taxon>Lampyridae</taxon>
        <taxon>Lampyrinae</taxon>
        <taxon>Pyrocoelia</taxon>
    </lineage>
</organism>
<dbReference type="SMART" id="SM00980">
    <property type="entry name" value="THAP"/>
    <property type="match status" value="1"/>
</dbReference>
<keyword evidence="2 5" id="KW-0863">Zinc-finger</keyword>
<evidence type="ECO:0000313" key="9">
    <source>
        <dbReference type="Proteomes" id="UP001329430"/>
    </source>
</evidence>
<dbReference type="GO" id="GO:0043565">
    <property type="term" value="F:sequence-specific DNA binding"/>
    <property type="evidence" value="ECO:0007669"/>
    <property type="project" value="InterPro"/>
</dbReference>
<dbReference type="EMBL" id="JAVRBK010000001">
    <property type="protein sequence ID" value="KAK5650638.1"/>
    <property type="molecule type" value="Genomic_DNA"/>
</dbReference>
<keyword evidence="3" id="KW-0862">Zinc</keyword>
<comment type="caution">
    <text evidence="8">The sequence shown here is derived from an EMBL/GenBank/DDBJ whole genome shotgun (WGS) entry which is preliminary data.</text>
</comment>
<dbReference type="AlphaFoldDB" id="A0AAN7VXT2"/>
<dbReference type="Proteomes" id="UP001329430">
    <property type="component" value="Chromosome 1"/>
</dbReference>
<gene>
    <name evidence="8" type="ORF">RI129_001667</name>
</gene>
<accession>A0AAN7VXT2</accession>
<name>A0AAN7VXT2_9COLE</name>
<feature type="domain" description="THAP-type" evidence="7">
    <location>
        <begin position="2"/>
        <end position="88"/>
    </location>
</feature>
<feature type="compositionally biased region" description="Polar residues" evidence="6">
    <location>
        <begin position="140"/>
        <end position="152"/>
    </location>
</feature>
<feature type="region of interest" description="Disordered" evidence="6">
    <location>
        <begin position="139"/>
        <end position="159"/>
    </location>
</feature>
<keyword evidence="1" id="KW-0479">Metal-binding</keyword>
<reference evidence="8 9" key="1">
    <citation type="journal article" date="2024" name="Insects">
        <title>An Improved Chromosome-Level Genome Assembly of the Firefly Pyrocoelia pectoralis.</title>
        <authorList>
            <person name="Fu X."/>
            <person name="Meyer-Rochow V.B."/>
            <person name="Ballantyne L."/>
            <person name="Zhu X."/>
        </authorList>
    </citation>
    <scope>NUCLEOTIDE SEQUENCE [LARGE SCALE GENOMIC DNA]</scope>
    <source>
        <strain evidence="8">XCY_ONT2</strain>
    </source>
</reference>
<evidence type="ECO:0000256" key="6">
    <source>
        <dbReference type="SAM" id="MobiDB-lite"/>
    </source>
</evidence>
<keyword evidence="4 5" id="KW-0238">DNA-binding</keyword>
<protein>
    <recommendedName>
        <fullName evidence="7">THAP-type domain-containing protein</fullName>
    </recommendedName>
</protein>
<dbReference type="Pfam" id="PF05485">
    <property type="entry name" value="THAP"/>
    <property type="match status" value="1"/>
</dbReference>
<keyword evidence="9" id="KW-1185">Reference proteome</keyword>
<dbReference type="InterPro" id="IPR006612">
    <property type="entry name" value="THAP_Znf"/>
</dbReference>
<proteinExistence type="predicted"/>
<evidence type="ECO:0000256" key="2">
    <source>
        <dbReference type="ARBA" id="ARBA00022771"/>
    </source>
</evidence>
<dbReference type="PANTHER" id="PTHR46600:SF11">
    <property type="entry name" value="THAP DOMAIN-CONTAINING PROTEIN 10"/>
    <property type="match status" value="1"/>
</dbReference>
<evidence type="ECO:0000256" key="1">
    <source>
        <dbReference type="ARBA" id="ARBA00022723"/>
    </source>
</evidence>
<evidence type="ECO:0000256" key="3">
    <source>
        <dbReference type="ARBA" id="ARBA00022833"/>
    </source>
</evidence>
<dbReference type="SMART" id="SM00692">
    <property type="entry name" value="DM3"/>
    <property type="match status" value="1"/>
</dbReference>
<dbReference type="PANTHER" id="PTHR46600">
    <property type="entry name" value="THAP DOMAIN-CONTAINING"/>
    <property type="match status" value="1"/>
</dbReference>